<reference evidence="3" key="1">
    <citation type="submission" date="2022-04" db="EMBL/GenBank/DDBJ databases">
        <title>Carnegiea gigantea Genome sequencing and assembly v2.</title>
        <authorList>
            <person name="Copetti D."/>
            <person name="Sanderson M.J."/>
            <person name="Burquez A."/>
            <person name="Wojciechowski M.F."/>
        </authorList>
    </citation>
    <scope>NUCLEOTIDE SEQUENCE</scope>
    <source>
        <strain evidence="3">SGP5-SGP5p</strain>
        <tissue evidence="3">Aerial part</tissue>
    </source>
</reference>
<dbReference type="AlphaFoldDB" id="A0A9Q1QT83"/>
<dbReference type="OrthoDB" id="550577at2759"/>
<dbReference type="PANTHER" id="PTHR15048">
    <property type="entry name" value="STARCH-BINDING DOMAIN-CONTAINING PROTEIN 1"/>
    <property type="match status" value="1"/>
</dbReference>
<gene>
    <name evidence="3" type="ORF">Cgig2_005022</name>
</gene>
<feature type="compositionally biased region" description="Polar residues" evidence="1">
    <location>
        <begin position="363"/>
        <end position="377"/>
    </location>
</feature>
<evidence type="ECO:0000256" key="1">
    <source>
        <dbReference type="SAM" id="MobiDB-lite"/>
    </source>
</evidence>
<dbReference type="GO" id="GO:0016020">
    <property type="term" value="C:membrane"/>
    <property type="evidence" value="ECO:0007669"/>
    <property type="project" value="TreeGrafter"/>
</dbReference>
<organism evidence="3 4">
    <name type="scientific">Carnegiea gigantea</name>
    <dbReference type="NCBI Taxonomy" id="171969"/>
    <lineage>
        <taxon>Eukaryota</taxon>
        <taxon>Viridiplantae</taxon>
        <taxon>Streptophyta</taxon>
        <taxon>Embryophyta</taxon>
        <taxon>Tracheophyta</taxon>
        <taxon>Spermatophyta</taxon>
        <taxon>Magnoliopsida</taxon>
        <taxon>eudicotyledons</taxon>
        <taxon>Gunneridae</taxon>
        <taxon>Pentapetalae</taxon>
        <taxon>Caryophyllales</taxon>
        <taxon>Cactineae</taxon>
        <taxon>Cactaceae</taxon>
        <taxon>Cactoideae</taxon>
        <taxon>Echinocereeae</taxon>
        <taxon>Carnegiea</taxon>
    </lineage>
</organism>
<name>A0A9Q1QT83_9CARY</name>
<dbReference type="InterPro" id="IPR002044">
    <property type="entry name" value="CBM20"/>
</dbReference>
<dbReference type="PANTHER" id="PTHR15048:SF0">
    <property type="entry name" value="STARCH-BINDING DOMAIN-CONTAINING PROTEIN 1"/>
    <property type="match status" value="1"/>
</dbReference>
<dbReference type="SUPFAM" id="SSF49452">
    <property type="entry name" value="Starch-binding domain-like"/>
    <property type="match status" value="1"/>
</dbReference>
<dbReference type="SMART" id="SM01065">
    <property type="entry name" value="CBM_2"/>
    <property type="match status" value="1"/>
</dbReference>
<feature type="compositionally biased region" description="Polar residues" evidence="1">
    <location>
        <begin position="294"/>
        <end position="303"/>
    </location>
</feature>
<evidence type="ECO:0000313" key="4">
    <source>
        <dbReference type="Proteomes" id="UP001153076"/>
    </source>
</evidence>
<feature type="region of interest" description="Disordered" evidence="1">
    <location>
        <begin position="264"/>
        <end position="307"/>
    </location>
</feature>
<comment type="caution">
    <text evidence="3">The sequence shown here is derived from an EMBL/GenBank/DDBJ whole genome shotgun (WGS) entry which is preliminary data.</text>
</comment>
<dbReference type="Proteomes" id="UP001153076">
    <property type="component" value="Unassembled WGS sequence"/>
</dbReference>
<protein>
    <recommendedName>
        <fullName evidence="2">CBM20 domain-containing protein</fullName>
    </recommendedName>
</protein>
<feature type="compositionally biased region" description="Basic and acidic residues" evidence="1">
    <location>
        <begin position="267"/>
        <end position="293"/>
    </location>
</feature>
<proteinExistence type="predicted"/>
<dbReference type="Gene3D" id="2.60.40.10">
    <property type="entry name" value="Immunoglobulins"/>
    <property type="match status" value="1"/>
</dbReference>
<accession>A0A9Q1QT83</accession>
<dbReference type="CDD" id="cd05467">
    <property type="entry name" value="CBM20"/>
    <property type="match status" value="1"/>
</dbReference>
<sequence length="377" mass="41618">MKAAQIVSAKCLINDQRHDSFSPFSTRFCGKSSSGINIAVRMVQSYSNNTCSSISLSHLGSSPAPATHLTHCLPPSKSQEGLRTNLTETAGISKTVRVKFQMKIDCQFGDHILIVGDDPLLGSWSPLNAIPLSWSEGHLWTLALEMPIEKSFKYKFLLKKSSGEILWQPDPDRVFISWETENVIVVSEEWTTADAQKISEQRFIDENEEVISNTLVDDPVHIVAENITITASDENVTVNRDGAWLNVEASSHLKDDASSHVAKKAIKSSDKSSQKKGLTSKDDHRGVRLEKSSSSEAEGSLVTSDEGPVLVPGLTVMSIDSDKDLVNERQKSILALDSEKYIVNKHRKSTPADSEPRFEKETQYMNPLVTSTKSSDQ</sequence>
<dbReference type="GO" id="GO:2001070">
    <property type="term" value="F:starch binding"/>
    <property type="evidence" value="ECO:0007669"/>
    <property type="project" value="InterPro"/>
</dbReference>
<dbReference type="PROSITE" id="PS51166">
    <property type="entry name" value="CBM20"/>
    <property type="match status" value="1"/>
</dbReference>
<dbReference type="EMBL" id="JAKOGI010000003">
    <property type="protein sequence ID" value="KAJ8452686.1"/>
    <property type="molecule type" value="Genomic_DNA"/>
</dbReference>
<dbReference type="InterPro" id="IPR013784">
    <property type="entry name" value="Carb-bd-like_fold"/>
</dbReference>
<dbReference type="FunFam" id="2.60.40.10:FF:000552">
    <property type="entry name" value="Related to glucoamylase"/>
    <property type="match status" value="1"/>
</dbReference>
<dbReference type="Pfam" id="PF00686">
    <property type="entry name" value="CBM_20"/>
    <property type="match status" value="1"/>
</dbReference>
<keyword evidence="4" id="KW-1185">Reference proteome</keyword>
<feature type="domain" description="CBM20" evidence="2">
    <location>
        <begin position="90"/>
        <end position="192"/>
    </location>
</feature>
<feature type="region of interest" description="Disordered" evidence="1">
    <location>
        <begin position="346"/>
        <end position="377"/>
    </location>
</feature>
<evidence type="ECO:0000259" key="2">
    <source>
        <dbReference type="PROSITE" id="PS51166"/>
    </source>
</evidence>
<evidence type="ECO:0000313" key="3">
    <source>
        <dbReference type="EMBL" id="KAJ8452686.1"/>
    </source>
</evidence>
<dbReference type="InterPro" id="IPR013783">
    <property type="entry name" value="Ig-like_fold"/>
</dbReference>